<accession>A0AAV0A9B5</accession>
<evidence type="ECO:0000256" key="1">
    <source>
        <dbReference type="SAM" id="MobiDB-lite"/>
    </source>
</evidence>
<dbReference type="Proteomes" id="UP001152836">
    <property type="component" value="Unassembled WGS sequence"/>
</dbReference>
<gene>
    <name evidence="2" type="primary">Gm1604b</name>
    <name evidence="2" type="ORF">PHOROB_LOCUS15873</name>
</gene>
<reference evidence="2" key="1">
    <citation type="submission" date="2022-06" db="EMBL/GenBank/DDBJ databases">
        <authorList>
            <person name="Andreotti S."/>
            <person name="Wyler E."/>
        </authorList>
    </citation>
    <scope>NUCLEOTIDE SEQUENCE</scope>
</reference>
<sequence length="107" mass="12031">MPIAQLLELWKRIEVEPMEIETTEEELSLDTEPTPEDATEEYTQPGASKNHSCCQLSDCGKINKKSCPQVKHHAVRSSFPAGLVPPSHQPQITHRDAVFYIILLASY</sequence>
<feature type="compositionally biased region" description="Acidic residues" evidence="1">
    <location>
        <begin position="21"/>
        <end position="40"/>
    </location>
</feature>
<dbReference type="AlphaFoldDB" id="A0AAV0A9B5"/>
<evidence type="ECO:0000313" key="2">
    <source>
        <dbReference type="EMBL" id="CAH7306466.1"/>
    </source>
</evidence>
<keyword evidence="3" id="KW-1185">Reference proteome</keyword>
<feature type="region of interest" description="Disordered" evidence="1">
    <location>
        <begin position="21"/>
        <end position="50"/>
    </location>
</feature>
<proteinExistence type="predicted"/>
<name>A0AAV0A9B5_PHORO</name>
<protein>
    <submittedName>
        <fullName evidence="2">Gm1604b protein</fullName>
    </submittedName>
</protein>
<comment type="caution">
    <text evidence="2">The sequence shown here is derived from an EMBL/GenBank/DDBJ whole genome shotgun (WGS) entry which is preliminary data.</text>
</comment>
<organism evidence="2 3">
    <name type="scientific">Phodopus roborovskii</name>
    <name type="common">Roborovski's desert hamster</name>
    <name type="synonym">Cricetulus roborovskii</name>
    <dbReference type="NCBI Taxonomy" id="109678"/>
    <lineage>
        <taxon>Eukaryota</taxon>
        <taxon>Metazoa</taxon>
        <taxon>Chordata</taxon>
        <taxon>Craniata</taxon>
        <taxon>Vertebrata</taxon>
        <taxon>Euteleostomi</taxon>
        <taxon>Mammalia</taxon>
        <taxon>Eutheria</taxon>
        <taxon>Euarchontoglires</taxon>
        <taxon>Glires</taxon>
        <taxon>Rodentia</taxon>
        <taxon>Myomorpha</taxon>
        <taxon>Muroidea</taxon>
        <taxon>Cricetidae</taxon>
        <taxon>Cricetinae</taxon>
        <taxon>Phodopus</taxon>
    </lineage>
</organism>
<dbReference type="EMBL" id="CALSGD010001595">
    <property type="protein sequence ID" value="CAH7306466.1"/>
    <property type="molecule type" value="Genomic_DNA"/>
</dbReference>
<evidence type="ECO:0000313" key="3">
    <source>
        <dbReference type="Proteomes" id="UP001152836"/>
    </source>
</evidence>